<name>A0A087C7N1_9BIFI</name>
<feature type="domain" description="Nudix hydrolase" evidence="1">
    <location>
        <begin position="1"/>
        <end position="103"/>
    </location>
</feature>
<dbReference type="InterPro" id="IPR000086">
    <property type="entry name" value="NUDIX_hydrolase_dom"/>
</dbReference>
<sequence>MGESGETVQQTAARELKEETALQISEDSISILQIIHADTGVLRDAIAVAEIRLDDSQDYLPLEGSKKPNGADWELDNFRWVDVKAFREAINRGEIVDGITLSAFLICESAHELMQ</sequence>
<evidence type="ECO:0000313" key="2">
    <source>
        <dbReference type="EMBL" id="KFI79281.1"/>
    </source>
</evidence>
<dbReference type="Proteomes" id="UP000029082">
    <property type="component" value="Unassembled WGS sequence"/>
</dbReference>
<keyword evidence="3" id="KW-1185">Reference proteome</keyword>
<dbReference type="Gene3D" id="3.90.79.10">
    <property type="entry name" value="Nucleoside Triphosphate Pyrophosphohydrolase"/>
    <property type="match status" value="1"/>
</dbReference>
<comment type="caution">
    <text evidence="2">The sequence shown here is derived from an EMBL/GenBank/DDBJ whole genome shotgun (WGS) entry which is preliminary data.</text>
</comment>
<dbReference type="Pfam" id="PF00293">
    <property type="entry name" value="NUDIX"/>
    <property type="match status" value="1"/>
</dbReference>
<evidence type="ECO:0000313" key="3">
    <source>
        <dbReference type="Proteomes" id="UP000029082"/>
    </source>
</evidence>
<dbReference type="PROSITE" id="PS51462">
    <property type="entry name" value="NUDIX"/>
    <property type="match status" value="1"/>
</dbReference>
<organism evidence="2 3">
    <name type="scientific">Bifidobacterium mongoliense DSM 21395</name>
    <dbReference type="NCBI Taxonomy" id="1437603"/>
    <lineage>
        <taxon>Bacteria</taxon>
        <taxon>Bacillati</taxon>
        <taxon>Actinomycetota</taxon>
        <taxon>Actinomycetes</taxon>
        <taxon>Bifidobacteriales</taxon>
        <taxon>Bifidobacteriaceae</taxon>
        <taxon>Bifidobacterium</taxon>
    </lineage>
</organism>
<protein>
    <submittedName>
        <fullName evidence="2">Putative MutT/NUDIX family protein</fullName>
    </submittedName>
</protein>
<dbReference type="STRING" id="1437603.GCA_000771525_00922"/>
<evidence type="ECO:0000259" key="1">
    <source>
        <dbReference type="PROSITE" id="PS51462"/>
    </source>
</evidence>
<dbReference type="SUPFAM" id="SSF55811">
    <property type="entry name" value="Nudix"/>
    <property type="match status" value="1"/>
</dbReference>
<dbReference type="InterPro" id="IPR015797">
    <property type="entry name" value="NUDIX_hydrolase-like_dom_sf"/>
</dbReference>
<gene>
    <name evidence="2" type="ORF">BMON_0488</name>
</gene>
<dbReference type="AlphaFoldDB" id="A0A087C7N1"/>
<reference evidence="2 3" key="1">
    <citation type="submission" date="2014-03" db="EMBL/GenBank/DDBJ databases">
        <title>Genomics of Bifidobacteria.</title>
        <authorList>
            <person name="Ventura M."/>
            <person name="Milani C."/>
            <person name="Lugli G.A."/>
        </authorList>
    </citation>
    <scope>NUCLEOTIDE SEQUENCE [LARGE SCALE GENOMIC DNA]</scope>
    <source>
        <strain evidence="2 3">DSM 21395</strain>
    </source>
</reference>
<dbReference type="EMBL" id="JGZE01000002">
    <property type="protein sequence ID" value="KFI79281.1"/>
    <property type="molecule type" value="Genomic_DNA"/>
</dbReference>
<dbReference type="eggNOG" id="COG0494">
    <property type="taxonomic scope" value="Bacteria"/>
</dbReference>
<accession>A0A087C7N1</accession>
<proteinExistence type="predicted"/>